<evidence type="ECO:0000313" key="4">
    <source>
        <dbReference type="EMBL" id="SMP79045.1"/>
    </source>
</evidence>
<dbReference type="SUPFAM" id="SSF110296">
    <property type="entry name" value="Oligoxyloglucan reducing end-specific cellobiohydrolase"/>
    <property type="match status" value="2"/>
</dbReference>
<keyword evidence="5" id="KW-1185">Reference proteome</keyword>
<keyword evidence="1" id="KW-0677">Repeat</keyword>
<organism evidence="4 5">
    <name type="scientific">Neorhodopirellula lusitana</name>
    <dbReference type="NCBI Taxonomy" id="445327"/>
    <lineage>
        <taxon>Bacteria</taxon>
        <taxon>Pseudomonadati</taxon>
        <taxon>Planctomycetota</taxon>
        <taxon>Planctomycetia</taxon>
        <taxon>Pirellulales</taxon>
        <taxon>Pirellulaceae</taxon>
        <taxon>Neorhodopirellula</taxon>
    </lineage>
</organism>
<feature type="signal peptide" evidence="2">
    <location>
        <begin position="1"/>
        <end position="21"/>
    </location>
</feature>
<sequence length="750" mass="82196">MLRVSTFLAVSVLLFNHSVFSQEPPADGVTRLEAWKQHQWMSKTSRFKQLPWQTLGPKFAGGRIEAVDTPRGDLKTIYAAVGSGGVWKTANAGLTWKPLFTNESTFAIGDITVAPSDANTVWVGTGECHLGGNSFDGTGVFKSDDAGESWTNMGLPDSKRISKIVIDPSDKNIVYVGVMGGRVGGESSGVYKTTDGGKNFTRVLSKAPAGIIDLVMDPNDSERLFAASWSRRGDGISGIYRSDDAGQNWTRLKGGLLEEKVGRIALDVSTSNPGTVYALMVDHSQPGSRNRDPGSLLFRSDDSGDTWECTHEGVVPTYVGWDFCDLRVAADNADEVYIGGLRLVRSRDGGKTFIGEGGFKHNTNDGNLFRLHSHRGVGLHLDVHEVWTDPENPDRVMLGNDGGLLVSWDRGETWLHLNNLPIAEFYCVHLDDEKPFRIWGGTQDNASFVGPSTARFEPGKEDEWEQVFLDPWSGGDGFETFPDPNDSTAFFFSQQNGSLQRGRLGDLQSGRRIRPKADRGTPHQFAWWTPFFASQHTEKTVLYCASQFVMRSEDRGDSWTKISPNLDRGALRKLSESPIDPKRLVAGGQRRVYFTSDGGETWEQRSNGLPQGNISDVITSHHDPDCVYVAMSSSSDDNPASIVYVTYDFGKTWKSIASNLPHEPVYSIAEDPKTAGLLFAGTELGVYVTLDSGITWESLCATLPPAPVFDLAVHGRDGALVAATHGLSIFLLEIDEIRRAAESQESTPIE</sequence>
<dbReference type="InterPro" id="IPR052025">
    <property type="entry name" value="Xyloglucanase_GH74"/>
</dbReference>
<reference evidence="4 5" key="1">
    <citation type="submission" date="2017-05" db="EMBL/GenBank/DDBJ databases">
        <authorList>
            <person name="Varghese N."/>
            <person name="Submissions S."/>
        </authorList>
    </citation>
    <scope>NUCLEOTIDE SEQUENCE [LARGE SCALE GENOMIC DNA]</scope>
    <source>
        <strain evidence="4 5">DSM 25457</strain>
    </source>
</reference>
<evidence type="ECO:0000313" key="5">
    <source>
        <dbReference type="Proteomes" id="UP001158067"/>
    </source>
</evidence>
<evidence type="ECO:0000256" key="1">
    <source>
        <dbReference type="ARBA" id="ARBA00022737"/>
    </source>
</evidence>
<name>A0ABY1QRT9_9BACT</name>
<dbReference type="InterPro" id="IPR031778">
    <property type="entry name" value="Sortilin_N"/>
</dbReference>
<dbReference type="PANTHER" id="PTHR43739">
    <property type="entry name" value="XYLOGLUCANASE (EUROFUNG)"/>
    <property type="match status" value="1"/>
</dbReference>
<dbReference type="Proteomes" id="UP001158067">
    <property type="component" value="Unassembled WGS sequence"/>
</dbReference>
<proteinExistence type="predicted"/>
<dbReference type="EMBL" id="FXUG01000029">
    <property type="protein sequence ID" value="SMP79045.1"/>
    <property type="molecule type" value="Genomic_DNA"/>
</dbReference>
<dbReference type="Pfam" id="PF15902">
    <property type="entry name" value="Sortilin-Vps10"/>
    <property type="match status" value="2"/>
</dbReference>
<dbReference type="InterPro" id="IPR015943">
    <property type="entry name" value="WD40/YVTN_repeat-like_dom_sf"/>
</dbReference>
<feature type="domain" description="Sortilin N-terminal" evidence="3">
    <location>
        <begin position="140"/>
        <end position="252"/>
    </location>
</feature>
<comment type="caution">
    <text evidence="4">The sequence shown here is derived from an EMBL/GenBank/DDBJ whole genome shotgun (WGS) entry which is preliminary data.</text>
</comment>
<evidence type="ECO:0000256" key="2">
    <source>
        <dbReference type="SAM" id="SignalP"/>
    </source>
</evidence>
<dbReference type="CDD" id="cd15482">
    <property type="entry name" value="Sialidase_non-viral"/>
    <property type="match status" value="2"/>
</dbReference>
<feature type="domain" description="Sortilin N-terminal" evidence="3">
    <location>
        <begin position="549"/>
        <end position="659"/>
    </location>
</feature>
<dbReference type="Gene3D" id="2.130.10.10">
    <property type="entry name" value="YVTN repeat-like/Quinoprotein amine dehydrogenase"/>
    <property type="match status" value="4"/>
</dbReference>
<evidence type="ECO:0000259" key="3">
    <source>
        <dbReference type="Pfam" id="PF15902"/>
    </source>
</evidence>
<gene>
    <name evidence="4" type="ORF">SAMN06265222_1296</name>
</gene>
<dbReference type="PANTHER" id="PTHR43739:SF5">
    <property type="entry name" value="EXO-ALPHA-SIALIDASE"/>
    <property type="match status" value="1"/>
</dbReference>
<protein>
    <submittedName>
        <fullName evidence="4">Sortilin, neurotensin receptor 3</fullName>
    </submittedName>
</protein>
<feature type="chain" id="PRO_5047350035" evidence="2">
    <location>
        <begin position="22"/>
        <end position="750"/>
    </location>
</feature>
<keyword evidence="4" id="KW-0675">Receptor</keyword>
<keyword evidence="2" id="KW-0732">Signal</keyword>
<accession>A0ABY1QRT9</accession>